<dbReference type="RefSeq" id="WP_013256213.1">
    <property type="nucleotide sequence ID" value="NC_014364.1"/>
</dbReference>
<dbReference type="SUPFAM" id="SSF46785">
    <property type="entry name" value="Winged helix' DNA-binding domain"/>
    <property type="match status" value="1"/>
</dbReference>
<keyword evidence="1" id="KW-0238">DNA-binding</keyword>
<name>E1R7P9_SEDSS</name>
<dbReference type="KEGG" id="ssm:Spirs_3668"/>
<dbReference type="NCBIfam" id="TIGR00738">
    <property type="entry name" value="rrf2_super"/>
    <property type="match status" value="1"/>
</dbReference>
<accession>E1R7P9</accession>
<evidence type="ECO:0000313" key="3">
    <source>
        <dbReference type="Proteomes" id="UP000002318"/>
    </source>
</evidence>
<dbReference type="InterPro" id="IPR000944">
    <property type="entry name" value="Tscrpt_reg_Rrf2"/>
</dbReference>
<organism evidence="2 3">
    <name type="scientific">Sediminispirochaeta smaragdinae (strain DSM 11293 / JCM 15392 / SEBR 4228)</name>
    <name type="common">Spirochaeta smaragdinae</name>
    <dbReference type="NCBI Taxonomy" id="573413"/>
    <lineage>
        <taxon>Bacteria</taxon>
        <taxon>Pseudomonadati</taxon>
        <taxon>Spirochaetota</taxon>
        <taxon>Spirochaetia</taxon>
        <taxon>Spirochaetales</taxon>
        <taxon>Spirochaetaceae</taxon>
        <taxon>Sediminispirochaeta</taxon>
    </lineage>
</organism>
<dbReference type="PANTHER" id="PTHR33221:SF5">
    <property type="entry name" value="HTH-TYPE TRANSCRIPTIONAL REGULATOR ISCR"/>
    <property type="match status" value="1"/>
</dbReference>
<dbReference type="GO" id="GO:0003677">
    <property type="term" value="F:DNA binding"/>
    <property type="evidence" value="ECO:0007669"/>
    <property type="project" value="UniProtKB-KW"/>
</dbReference>
<dbReference type="EMBL" id="CP002116">
    <property type="protein sequence ID" value="ADK82754.1"/>
    <property type="molecule type" value="Genomic_DNA"/>
</dbReference>
<dbReference type="HOGENOM" id="CLU_107144_0_0_12"/>
<dbReference type="GO" id="GO:0005829">
    <property type="term" value="C:cytosol"/>
    <property type="evidence" value="ECO:0007669"/>
    <property type="project" value="TreeGrafter"/>
</dbReference>
<dbReference type="InterPro" id="IPR036390">
    <property type="entry name" value="WH_DNA-bd_sf"/>
</dbReference>
<dbReference type="InterPro" id="IPR036388">
    <property type="entry name" value="WH-like_DNA-bd_sf"/>
</dbReference>
<protein>
    <submittedName>
        <fullName evidence="2">Transcriptional regulator, BadM/Rrf2 family</fullName>
    </submittedName>
</protein>
<sequence>MRITTKGRYAIRAVLRLAQAEEHRPIPIRILAAQEGISPEFLEQIFFRLRKSGIINSTRGPGGGFRLMKEANDLTLMEIFDAVEEGFFLSPCTQDGEQCDREERCLVHGLWEHTYEMLQSYFGAITIADVMANRYPHL</sequence>
<dbReference type="eggNOG" id="COG1959">
    <property type="taxonomic scope" value="Bacteria"/>
</dbReference>
<dbReference type="Gene3D" id="1.10.10.10">
    <property type="entry name" value="Winged helix-like DNA-binding domain superfamily/Winged helix DNA-binding domain"/>
    <property type="match status" value="1"/>
</dbReference>
<dbReference type="Pfam" id="PF02082">
    <property type="entry name" value="Rrf2"/>
    <property type="match status" value="1"/>
</dbReference>
<dbReference type="GO" id="GO:0003700">
    <property type="term" value="F:DNA-binding transcription factor activity"/>
    <property type="evidence" value="ECO:0007669"/>
    <property type="project" value="TreeGrafter"/>
</dbReference>
<reference evidence="2 3" key="1">
    <citation type="journal article" date="2010" name="Stand. Genomic Sci.">
        <title>Complete genome sequence of Spirochaeta smaragdinae type strain (SEBR 4228).</title>
        <authorList>
            <person name="Mavromatis K."/>
            <person name="Yasawong M."/>
            <person name="Chertkov O."/>
            <person name="Lapidus A."/>
            <person name="Lucas S."/>
            <person name="Nolan M."/>
            <person name="Del Rio T.G."/>
            <person name="Tice H."/>
            <person name="Cheng J.F."/>
            <person name="Pitluck S."/>
            <person name="Liolios K."/>
            <person name="Ivanova N."/>
            <person name="Tapia R."/>
            <person name="Han C."/>
            <person name="Bruce D."/>
            <person name="Goodwin L."/>
            <person name="Pati A."/>
            <person name="Chen A."/>
            <person name="Palaniappan K."/>
            <person name="Land M."/>
            <person name="Hauser L."/>
            <person name="Chang Y.J."/>
            <person name="Jeffries C.D."/>
            <person name="Detter J.C."/>
            <person name="Rohde M."/>
            <person name="Brambilla E."/>
            <person name="Spring S."/>
            <person name="Goker M."/>
            <person name="Sikorski J."/>
            <person name="Woyke T."/>
            <person name="Bristow J."/>
            <person name="Eisen J.A."/>
            <person name="Markowitz V."/>
            <person name="Hugenholtz P."/>
            <person name="Klenk H.P."/>
            <person name="Kyrpides N.C."/>
        </authorList>
    </citation>
    <scope>NUCLEOTIDE SEQUENCE [LARGE SCALE GENOMIC DNA]</scope>
    <source>
        <strain evidence="3">DSM 11293 / JCM 15392 / SEBR 4228</strain>
    </source>
</reference>
<dbReference type="STRING" id="573413.Spirs_3668"/>
<dbReference type="InterPro" id="IPR030489">
    <property type="entry name" value="TR_Rrf2-type_CS"/>
</dbReference>
<dbReference type="PANTHER" id="PTHR33221">
    <property type="entry name" value="WINGED HELIX-TURN-HELIX TRANSCRIPTIONAL REGULATOR, RRF2 FAMILY"/>
    <property type="match status" value="1"/>
</dbReference>
<dbReference type="PROSITE" id="PS51197">
    <property type="entry name" value="HTH_RRF2_2"/>
    <property type="match status" value="1"/>
</dbReference>
<gene>
    <name evidence="2" type="ordered locus">Spirs_3668</name>
</gene>
<dbReference type="PROSITE" id="PS01332">
    <property type="entry name" value="HTH_RRF2_1"/>
    <property type="match status" value="1"/>
</dbReference>
<dbReference type="Proteomes" id="UP000002318">
    <property type="component" value="Chromosome"/>
</dbReference>
<dbReference type="AlphaFoldDB" id="E1R7P9"/>
<evidence type="ECO:0000313" key="2">
    <source>
        <dbReference type="EMBL" id="ADK82754.1"/>
    </source>
</evidence>
<keyword evidence="3" id="KW-1185">Reference proteome</keyword>
<dbReference type="OrthoDB" id="9808360at2"/>
<evidence type="ECO:0000256" key="1">
    <source>
        <dbReference type="ARBA" id="ARBA00023125"/>
    </source>
</evidence>
<proteinExistence type="predicted"/>